<dbReference type="PANTHER" id="PTHR33787:SF3">
    <property type="entry name" value="YCF20-LIKE PROTEIN"/>
    <property type="match status" value="1"/>
</dbReference>
<dbReference type="AlphaFoldDB" id="A0A0D9ZFX7"/>
<dbReference type="HOGENOM" id="CLU_090160_0_0_1"/>
<evidence type="ECO:0000256" key="2">
    <source>
        <dbReference type="SAM" id="MobiDB-lite"/>
    </source>
</evidence>
<protein>
    <recommendedName>
        <fullName evidence="6">Ycf20-like protein</fullName>
    </recommendedName>
</protein>
<dbReference type="Gramene" id="OGLUM03G41080.1">
    <property type="protein sequence ID" value="OGLUM03G41080.1"/>
    <property type="gene ID" value="OGLUM03G41080"/>
</dbReference>
<evidence type="ECO:0000256" key="1">
    <source>
        <dbReference type="ARBA" id="ARBA00009846"/>
    </source>
</evidence>
<sequence>MKWDYMGLAQEERKAKAKAAGSAAPHHPTKSKPTTPSHLISPPRWRLRPPSGGDRGQLCRPHMSALRLCRGAIKSPCARKLAAAAAPCARRGTPAPHQKKQATFRLLRASPSFRTNSRQMQWSIEAMTDDSADQSGDNNTRLFSAIQSFLSKLYGKLKKLRKGLPLKILFFLIGFYCATAFATVIGQTGDWDILSAGLAVAIVEGIGALMYRASFAFLGRIRKMITIFNYWKAGLTLGLFLDSFKYEVDEFLESCNPFNIDINIFSLW</sequence>
<proteinExistence type="inferred from homology"/>
<dbReference type="PANTHER" id="PTHR33787">
    <property type="match status" value="1"/>
</dbReference>
<dbReference type="Pfam" id="PF04483">
    <property type="entry name" value="DUF565"/>
    <property type="match status" value="1"/>
</dbReference>
<reference evidence="4" key="2">
    <citation type="submission" date="2018-05" db="EMBL/GenBank/DDBJ databases">
        <title>OgluRS3 (Oryza glumaepatula Reference Sequence Version 3).</title>
        <authorList>
            <person name="Zhang J."/>
            <person name="Kudrna D."/>
            <person name="Lee S."/>
            <person name="Talag J."/>
            <person name="Welchert J."/>
            <person name="Wing R.A."/>
        </authorList>
    </citation>
    <scope>NUCLEOTIDE SEQUENCE [LARGE SCALE GENOMIC DNA]</scope>
</reference>
<feature type="transmembrane region" description="Helical" evidence="3">
    <location>
        <begin position="193"/>
        <end position="214"/>
    </location>
</feature>
<evidence type="ECO:0008006" key="6">
    <source>
        <dbReference type="Google" id="ProtNLM"/>
    </source>
</evidence>
<evidence type="ECO:0000313" key="5">
    <source>
        <dbReference type="Proteomes" id="UP000026961"/>
    </source>
</evidence>
<keyword evidence="3" id="KW-0812">Transmembrane</keyword>
<keyword evidence="3" id="KW-1133">Transmembrane helix</keyword>
<dbReference type="InterPro" id="IPR007572">
    <property type="entry name" value="Uncharacterised_Ycf20"/>
</dbReference>
<evidence type="ECO:0000313" key="4">
    <source>
        <dbReference type="EnsemblPlants" id="OGLUM03G41080.1"/>
    </source>
</evidence>
<name>A0A0D9ZFX7_9ORYZ</name>
<organism evidence="4">
    <name type="scientific">Oryza glumipatula</name>
    <dbReference type="NCBI Taxonomy" id="40148"/>
    <lineage>
        <taxon>Eukaryota</taxon>
        <taxon>Viridiplantae</taxon>
        <taxon>Streptophyta</taxon>
        <taxon>Embryophyta</taxon>
        <taxon>Tracheophyta</taxon>
        <taxon>Spermatophyta</taxon>
        <taxon>Magnoliopsida</taxon>
        <taxon>Liliopsida</taxon>
        <taxon>Poales</taxon>
        <taxon>Poaceae</taxon>
        <taxon>BOP clade</taxon>
        <taxon>Oryzoideae</taxon>
        <taxon>Oryzeae</taxon>
        <taxon>Oryzinae</taxon>
        <taxon>Oryza</taxon>
    </lineage>
</organism>
<comment type="similarity">
    <text evidence="1">Belongs to the ycf20 family.</text>
</comment>
<dbReference type="EnsemblPlants" id="OGLUM03G41080.1">
    <property type="protein sequence ID" value="OGLUM03G41080.1"/>
    <property type="gene ID" value="OGLUM03G41080"/>
</dbReference>
<dbReference type="eggNOG" id="ENOG502RXWA">
    <property type="taxonomic scope" value="Eukaryota"/>
</dbReference>
<feature type="transmembrane region" description="Helical" evidence="3">
    <location>
        <begin position="168"/>
        <end position="187"/>
    </location>
</feature>
<evidence type="ECO:0000256" key="3">
    <source>
        <dbReference type="SAM" id="Phobius"/>
    </source>
</evidence>
<accession>A0A0D9ZFX7</accession>
<feature type="region of interest" description="Disordered" evidence="2">
    <location>
        <begin position="1"/>
        <end position="56"/>
    </location>
</feature>
<keyword evidence="5" id="KW-1185">Reference proteome</keyword>
<keyword evidence="3" id="KW-0472">Membrane</keyword>
<feature type="compositionally biased region" description="Low complexity" evidence="2">
    <location>
        <begin position="18"/>
        <end position="38"/>
    </location>
</feature>
<reference evidence="4" key="1">
    <citation type="submission" date="2015-04" db="UniProtKB">
        <authorList>
            <consortium name="EnsemblPlants"/>
        </authorList>
    </citation>
    <scope>IDENTIFICATION</scope>
</reference>
<dbReference type="Proteomes" id="UP000026961">
    <property type="component" value="Chromosome 3"/>
</dbReference>